<dbReference type="PANTHER" id="PTHR45832">
    <property type="entry name" value="SERINE/THREONINE-PROTEIN KINASE SAMKA-RELATED-RELATED"/>
    <property type="match status" value="1"/>
</dbReference>
<dbReference type="Proteomes" id="UP000008177">
    <property type="component" value="Unplaced contigs"/>
</dbReference>
<accession>G2XP38</accession>
<keyword evidence="3" id="KW-0067">ATP-binding</keyword>
<dbReference type="Pfam" id="PF00069">
    <property type="entry name" value="Pkinase"/>
    <property type="match status" value="1"/>
</dbReference>
<evidence type="ECO:0000256" key="3">
    <source>
        <dbReference type="ARBA" id="ARBA00022840"/>
    </source>
</evidence>
<feature type="compositionally biased region" description="Basic and acidic residues" evidence="4">
    <location>
        <begin position="29"/>
        <end position="43"/>
    </location>
</feature>
<dbReference type="AlphaFoldDB" id="G2XP38"/>
<reference evidence="7" key="1">
    <citation type="journal article" date="2011" name="PLoS Genet.">
        <title>Genomic analysis of the necrotrophic fungal pathogens Sclerotinia sclerotiorum and Botrytis cinerea.</title>
        <authorList>
            <person name="Amselem J."/>
            <person name="Cuomo C.A."/>
            <person name="van Kan J.A."/>
            <person name="Viaud M."/>
            <person name="Benito E.P."/>
            <person name="Couloux A."/>
            <person name="Coutinho P.M."/>
            <person name="de Vries R.P."/>
            <person name="Dyer P.S."/>
            <person name="Fillinger S."/>
            <person name="Fournier E."/>
            <person name="Gout L."/>
            <person name="Hahn M."/>
            <person name="Kohn L."/>
            <person name="Lapalu N."/>
            <person name="Plummer K.M."/>
            <person name="Pradier J.M."/>
            <person name="Quevillon E."/>
            <person name="Sharon A."/>
            <person name="Simon A."/>
            <person name="ten Have A."/>
            <person name="Tudzynski B."/>
            <person name="Tudzynski P."/>
            <person name="Wincker P."/>
            <person name="Andrew M."/>
            <person name="Anthouard V."/>
            <person name="Beever R.E."/>
            <person name="Beffa R."/>
            <person name="Benoit I."/>
            <person name="Bouzid O."/>
            <person name="Brault B."/>
            <person name="Chen Z."/>
            <person name="Choquer M."/>
            <person name="Collemare J."/>
            <person name="Cotton P."/>
            <person name="Danchin E.G."/>
            <person name="Da Silva C."/>
            <person name="Gautier A."/>
            <person name="Giraud C."/>
            <person name="Giraud T."/>
            <person name="Gonzalez C."/>
            <person name="Grossetete S."/>
            <person name="Guldener U."/>
            <person name="Henrissat B."/>
            <person name="Howlett B.J."/>
            <person name="Kodira C."/>
            <person name="Kretschmer M."/>
            <person name="Lappartient A."/>
            <person name="Leroch M."/>
            <person name="Levis C."/>
            <person name="Mauceli E."/>
            <person name="Neuveglise C."/>
            <person name="Oeser B."/>
            <person name="Pearson M."/>
            <person name="Poulain J."/>
            <person name="Poussereau N."/>
            <person name="Quesneville H."/>
            <person name="Rascle C."/>
            <person name="Schumacher J."/>
            <person name="Segurens B."/>
            <person name="Sexton A."/>
            <person name="Silva E."/>
            <person name="Sirven C."/>
            <person name="Soanes D.M."/>
            <person name="Talbot N.J."/>
            <person name="Templeton M."/>
            <person name="Yandava C."/>
            <person name="Yarden O."/>
            <person name="Zeng Q."/>
            <person name="Rollins J.A."/>
            <person name="Lebrun M.H."/>
            <person name="Dickman M."/>
        </authorList>
    </citation>
    <scope>NUCLEOTIDE SEQUENCE [LARGE SCALE GENOMIC DNA]</scope>
    <source>
        <strain evidence="7">T4</strain>
    </source>
</reference>
<dbReference type="PANTHER" id="PTHR45832:SF22">
    <property type="entry name" value="SERINE_THREONINE-PROTEIN KINASE SAMKA-RELATED"/>
    <property type="match status" value="1"/>
</dbReference>
<dbReference type="InParanoid" id="G2XP38"/>
<feature type="compositionally biased region" description="Polar residues" evidence="4">
    <location>
        <begin position="62"/>
        <end position="78"/>
    </location>
</feature>
<dbReference type="GO" id="GO:0005524">
    <property type="term" value="F:ATP binding"/>
    <property type="evidence" value="ECO:0007669"/>
    <property type="project" value="UniProtKB-KW"/>
</dbReference>
<dbReference type="OrthoDB" id="4062651at2759"/>
<evidence type="ECO:0000256" key="1">
    <source>
        <dbReference type="ARBA" id="ARBA00008874"/>
    </source>
</evidence>
<dbReference type="PROSITE" id="PS50011">
    <property type="entry name" value="PROTEIN_KINASE_DOM"/>
    <property type="match status" value="1"/>
</dbReference>
<protein>
    <recommendedName>
        <fullName evidence="5">Protein kinase domain-containing protein</fullName>
    </recommendedName>
</protein>
<dbReference type="EMBL" id="FQ790247">
    <property type="protein sequence ID" value="CCD42644.1"/>
    <property type="molecule type" value="Genomic_DNA"/>
</dbReference>
<comment type="similarity">
    <text evidence="1">Belongs to the protein kinase superfamily. STE Ser/Thr protein kinase family. STE20 subfamily.</text>
</comment>
<gene>
    <name evidence="6" type="ORF">BofuT4_P074460.1</name>
</gene>
<feature type="compositionally biased region" description="Polar residues" evidence="4">
    <location>
        <begin position="44"/>
        <end position="53"/>
    </location>
</feature>
<evidence type="ECO:0000313" key="6">
    <source>
        <dbReference type="EMBL" id="CCD42644.1"/>
    </source>
</evidence>
<dbReference type="GO" id="GO:0004672">
    <property type="term" value="F:protein kinase activity"/>
    <property type="evidence" value="ECO:0007669"/>
    <property type="project" value="InterPro"/>
</dbReference>
<evidence type="ECO:0000256" key="2">
    <source>
        <dbReference type="ARBA" id="ARBA00022741"/>
    </source>
</evidence>
<keyword evidence="2" id="KW-0547">Nucleotide-binding</keyword>
<feature type="region of interest" description="Disordered" evidence="4">
    <location>
        <begin position="17"/>
        <end position="78"/>
    </location>
</feature>
<evidence type="ECO:0000259" key="5">
    <source>
        <dbReference type="PROSITE" id="PS50011"/>
    </source>
</evidence>
<dbReference type="Gene3D" id="1.10.510.10">
    <property type="entry name" value="Transferase(Phosphotransferase) domain 1"/>
    <property type="match status" value="1"/>
</dbReference>
<dbReference type="InterPro" id="IPR000719">
    <property type="entry name" value="Prot_kinase_dom"/>
</dbReference>
<dbReference type="HOGENOM" id="CLU_048008_2_0_1"/>
<sequence length="331" mass="36933">MVDLSKNRHTQIDMLALAGEESIKPSSKNAERQASHSSDRILQKDNQNNNKSRLTGKHTLKPQRSSDMNKSRSTQENSGMVGALRLRAAWKSPWDKYEKIYDLELGGAVVVAVRKTAPVELVHVRLFSRSAGEKALHMFRQIQHRNIVTALDAFTTSEGLFMILEHMPISLDQLVSSPAYPDEQQLSAILGQVLNGIDYLSAEGFEHGSLCCSNIFVKTNGEVKIANQECCHSAKPRGNTRDLRALSPIVMELMQKYVKEDEAIGIDDLHRWHPNSNAVGFLSATTSATSIKELLKHPLMAGQWRKESLIGLISLAQVCLRGRYKYTSILV</sequence>
<dbReference type="SMART" id="SM00220">
    <property type="entry name" value="S_TKc"/>
    <property type="match status" value="1"/>
</dbReference>
<dbReference type="SUPFAM" id="SSF56112">
    <property type="entry name" value="Protein kinase-like (PK-like)"/>
    <property type="match status" value="1"/>
</dbReference>
<name>G2XP38_BOTF4</name>
<dbReference type="InterPro" id="IPR011009">
    <property type="entry name" value="Kinase-like_dom_sf"/>
</dbReference>
<feature type="domain" description="Protein kinase" evidence="5">
    <location>
        <begin position="70"/>
        <end position="331"/>
    </location>
</feature>
<evidence type="ECO:0000313" key="7">
    <source>
        <dbReference type="Proteomes" id="UP000008177"/>
    </source>
</evidence>
<dbReference type="InterPro" id="IPR051931">
    <property type="entry name" value="PAK3-like"/>
</dbReference>
<organism evidence="6 7">
    <name type="scientific">Botryotinia fuckeliana (strain T4)</name>
    <name type="common">Noble rot fungus</name>
    <name type="synonym">Botrytis cinerea</name>
    <dbReference type="NCBI Taxonomy" id="999810"/>
    <lineage>
        <taxon>Eukaryota</taxon>
        <taxon>Fungi</taxon>
        <taxon>Dikarya</taxon>
        <taxon>Ascomycota</taxon>
        <taxon>Pezizomycotina</taxon>
        <taxon>Leotiomycetes</taxon>
        <taxon>Helotiales</taxon>
        <taxon>Sclerotiniaceae</taxon>
        <taxon>Botrytis</taxon>
    </lineage>
</organism>
<proteinExistence type="inferred from homology"/>
<dbReference type="STRING" id="999810.G2XP38"/>
<evidence type="ECO:0000256" key="4">
    <source>
        <dbReference type="SAM" id="MobiDB-lite"/>
    </source>
</evidence>